<proteinExistence type="predicted"/>
<protein>
    <recommendedName>
        <fullName evidence="4">RpiR family transcriptional regulator</fullName>
    </recommendedName>
</protein>
<feature type="transmembrane region" description="Helical" evidence="1">
    <location>
        <begin position="7"/>
        <end position="26"/>
    </location>
</feature>
<evidence type="ECO:0000313" key="3">
    <source>
        <dbReference type="Proteomes" id="UP000221918"/>
    </source>
</evidence>
<dbReference type="RefSeq" id="WP_087943317.1">
    <property type="nucleotide sequence ID" value="NZ_CM000743.1"/>
</dbReference>
<keyword evidence="1" id="KW-0472">Membrane</keyword>
<keyword evidence="1" id="KW-1133">Transmembrane helix</keyword>
<dbReference type="EMBL" id="NUTL01000048">
    <property type="protein sequence ID" value="PHE97236.1"/>
    <property type="molecule type" value="Genomic_DNA"/>
</dbReference>
<keyword evidence="1" id="KW-0812">Transmembrane</keyword>
<accession>A0ABD6TBA8</accession>
<evidence type="ECO:0008006" key="4">
    <source>
        <dbReference type="Google" id="ProtNLM"/>
    </source>
</evidence>
<dbReference type="Proteomes" id="UP000221918">
    <property type="component" value="Unassembled WGS sequence"/>
</dbReference>
<evidence type="ECO:0000313" key="2">
    <source>
        <dbReference type="EMBL" id="PHE97236.1"/>
    </source>
</evidence>
<name>A0ABD6TBA8_9BACI</name>
<dbReference type="AlphaFoldDB" id="A0ABD6TBA8"/>
<reference evidence="2 3" key="1">
    <citation type="submission" date="2017-09" db="EMBL/GenBank/DDBJ databases">
        <title>Large-scale bioinformatics analysis of Bacillus genomes uncovers conserved roles of natural products in bacterial physiology.</title>
        <authorList>
            <consortium name="Agbiome Team Llc"/>
            <person name="Bleich R.M."/>
            <person name="Grubbs K.J."/>
            <person name="Santa Maria K.C."/>
            <person name="Allen S.E."/>
            <person name="Farag S."/>
            <person name="Shank E.A."/>
            <person name="Bowers A."/>
        </authorList>
    </citation>
    <scope>NUCLEOTIDE SEQUENCE [LARGE SCALE GENOMIC DNA]</scope>
    <source>
        <strain evidence="2 3">AFS037265</strain>
    </source>
</reference>
<evidence type="ECO:0000256" key="1">
    <source>
        <dbReference type="SAM" id="Phobius"/>
    </source>
</evidence>
<sequence>MRNWKLVYQLVVMMIVITIGIVNYSSSIGNCAWFTACIDILSILQTLTKKQTRT</sequence>
<organism evidence="2 3">
    <name type="scientific">Bacillus pseudomycoides</name>
    <dbReference type="NCBI Taxonomy" id="64104"/>
    <lineage>
        <taxon>Bacteria</taxon>
        <taxon>Bacillati</taxon>
        <taxon>Bacillota</taxon>
        <taxon>Bacilli</taxon>
        <taxon>Bacillales</taxon>
        <taxon>Bacillaceae</taxon>
        <taxon>Bacillus</taxon>
        <taxon>Bacillus cereus group</taxon>
    </lineage>
</organism>
<gene>
    <name evidence="2" type="ORF">COF81_12715</name>
</gene>
<comment type="caution">
    <text evidence="2">The sequence shown here is derived from an EMBL/GenBank/DDBJ whole genome shotgun (WGS) entry which is preliminary data.</text>
</comment>